<protein>
    <recommendedName>
        <fullName evidence="4">Clathrin interactor 1</fullName>
    </recommendedName>
</protein>
<feature type="region of interest" description="Disordered" evidence="1">
    <location>
        <begin position="1"/>
        <end position="29"/>
    </location>
</feature>
<reference evidence="2" key="1">
    <citation type="journal article" date="2023" name="Insect Mol. Biol.">
        <title>Genome sequencing provides insights into the evolution of gene families encoding plant cell wall-degrading enzymes in longhorned beetles.</title>
        <authorList>
            <person name="Shin N.R."/>
            <person name="Okamura Y."/>
            <person name="Kirsch R."/>
            <person name="Pauchet Y."/>
        </authorList>
    </citation>
    <scope>NUCLEOTIDE SEQUENCE</scope>
    <source>
        <strain evidence="2">RBIC_L_NR</strain>
    </source>
</reference>
<sequence length="218" mass="22953">MPQTGKNLLSDDFDPRAGESQDDSKSGTEFRDFETAFGNNTSLQKNEDSFADFGSAFSQNSAQNNQQLSALPNLLGSTTNVVPKVIPPPNMSSVPNLLMGGSNIMGSAQPNLMGNSLIGGVPPTNIIGASPQNILSGPPTTFMSAPTVPVQQPQENNSNDLLGDLSDFGNMSIQPQTTFTPANNNSGFISSSNNALLNELGSGKFAKKYAYNSVLESE</sequence>
<keyword evidence="3" id="KW-1185">Reference proteome</keyword>
<organism evidence="2 3">
    <name type="scientific">Rhamnusium bicolor</name>
    <dbReference type="NCBI Taxonomy" id="1586634"/>
    <lineage>
        <taxon>Eukaryota</taxon>
        <taxon>Metazoa</taxon>
        <taxon>Ecdysozoa</taxon>
        <taxon>Arthropoda</taxon>
        <taxon>Hexapoda</taxon>
        <taxon>Insecta</taxon>
        <taxon>Pterygota</taxon>
        <taxon>Neoptera</taxon>
        <taxon>Endopterygota</taxon>
        <taxon>Coleoptera</taxon>
        <taxon>Polyphaga</taxon>
        <taxon>Cucujiformia</taxon>
        <taxon>Chrysomeloidea</taxon>
        <taxon>Cerambycidae</taxon>
        <taxon>Lepturinae</taxon>
        <taxon>Rhagiini</taxon>
        <taxon>Rhamnusium</taxon>
    </lineage>
</organism>
<feature type="compositionally biased region" description="Basic and acidic residues" evidence="1">
    <location>
        <begin position="13"/>
        <end position="29"/>
    </location>
</feature>
<dbReference type="EMBL" id="JANEYF010001213">
    <property type="protein sequence ID" value="KAJ8965544.1"/>
    <property type="molecule type" value="Genomic_DNA"/>
</dbReference>
<evidence type="ECO:0008006" key="4">
    <source>
        <dbReference type="Google" id="ProtNLM"/>
    </source>
</evidence>
<proteinExistence type="predicted"/>
<evidence type="ECO:0000313" key="3">
    <source>
        <dbReference type="Proteomes" id="UP001162156"/>
    </source>
</evidence>
<comment type="caution">
    <text evidence="2">The sequence shown here is derived from an EMBL/GenBank/DDBJ whole genome shotgun (WGS) entry which is preliminary data.</text>
</comment>
<evidence type="ECO:0000256" key="1">
    <source>
        <dbReference type="SAM" id="MobiDB-lite"/>
    </source>
</evidence>
<accession>A0AAV8ZN70</accession>
<evidence type="ECO:0000313" key="2">
    <source>
        <dbReference type="EMBL" id="KAJ8965544.1"/>
    </source>
</evidence>
<gene>
    <name evidence="2" type="ORF">NQ314_004044</name>
</gene>
<dbReference type="Proteomes" id="UP001162156">
    <property type="component" value="Unassembled WGS sequence"/>
</dbReference>
<dbReference type="AlphaFoldDB" id="A0AAV8ZN70"/>
<name>A0AAV8ZN70_9CUCU</name>